<dbReference type="CDD" id="cd03784">
    <property type="entry name" value="GT1_Gtf-like"/>
    <property type="match status" value="1"/>
</dbReference>
<protein>
    <recommendedName>
        <fullName evidence="5">UDP-glucuronosyltransferase</fullName>
        <ecNumber evidence="5">2.4.1.17</ecNumber>
    </recommendedName>
</protein>
<feature type="transmembrane region" description="Helical" evidence="5">
    <location>
        <begin position="484"/>
        <end position="507"/>
    </location>
</feature>
<dbReference type="FunFam" id="3.40.50.2000:FF:000050">
    <property type="entry name" value="UDP-glucuronosyltransferase"/>
    <property type="match status" value="1"/>
</dbReference>
<dbReference type="GeneID" id="107272472"/>
<dbReference type="AlphaFoldDB" id="A0AAJ7CA47"/>
<keyword evidence="5" id="KW-0472">Membrane</keyword>
<dbReference type="GO" id="GO:0015020">
    <property type="term" value="F:glucuronosyltransferase activity"/>
    <property type="evidence" value="ECO:0007669"/>
    <property type="project" value="UniProtKB-EC"/>
</dbReference>
<accession>A0AAJ7CA47</accession>
<dbReference type="InterPro" id="IPR002213">
    <property type="entry name" value="UDP_glucos_trans"/>
</dbReference>
<dbReference type="RefSeq" id="XP_015605149.1">
    <property type="nucleotide sequence ID" value="XM_015749663.1"/>
</dbReference>
<evidence type="ECO:0000256" key="2">
    <source>
        <dbReference type="ARBA" id="ARBA00022676"/>
    </source>
</evidence>
<sequence>MKFQYFLMLIGITFLSECPSGDAYRILGLFPLHGKSHFIMCNYLMKTLAARGHQVDVVSHFPLEKPVANYTDINISGSLPQIVNNLPFDVIQQFSSIDLTYLTNIAGLDICRLMDHPEIQKIIRNPPQDPPYDLVIHEMFAAECYLAFGHHLKVPVVGIITSVLFPWLNEPMGNPSNPAFVPSPFSDFQLPMTFWQRVKNVFMENMMTYSFRKNTEIQNEIVKKHFGPDAPTVRELERNISLILVNSHFSFNNPRPLTPAVVEVGGLHLQGDDGLEFSPDLKKWLDEADDGFIFFSLGSMARFETFPREIIEVFYEAFRKVAPVRILMKIAKKEDLPAGVPENTMILPWLPQTKVLKHKNIKAFISHGGLGSVQESLYYGVPLIGMPLFGDQIINIDHCARKKLAVPIDYATVDQKILTEAISTILHDPTYRDNMKKVSKLFQDRPTNPLDLAVYWVEYVIRNGNVLRSPALDLEWWQVALIDVYAFFFSCVAVVVFLIAMILRLLYGKLLAPRSTAGNRDQGKKRQ</sequence>
<feature type="chain" id="PRO_5042314593" description="UDP-glucuronosyltransferase" evidence="5">
    <location>
        <begin position="24"/>
        <end position="527"/>
    </location>
</feature>
<dbReference type="SUPFAM" id="SSF53756">
    <property type="entry name" value="UDP-Glycosyltransferase/glycogen phosphorylase"/>
    <property type="match status" value="1"/>
</dbReference>
<keyword evidence="5" id="KW-0812">Transmembrane</keyword>
<dbReference type="EC" id="2.4.1.17" evidence="5"/>
<evidence type="ECO:0000256" key="3">
    <source>
        <dbReference type="ARBA" id="ARBA00022679"/>
    </source>
</evidence>
<comment type="catalytic activity">
    <reaction evidence="5">
        <text>glucuronate acceptor + UDP-alpha-D-glucuronate = acceptor beta-D-glucuronoside + UDP + H(+)</text>
        <dbReference type="Rhea" id="RHEA:21032"/>
        <dbReference type="ChEBI" id="CHEBI:15378"/>
        <dbReference type="ChEBI" id="CHEBI:58052"/>
        <dbReference type="ChEBI" id="CHEBI:58223"/>
        <dbReference type="ChEBI" id="CHEBI:132367"/>
        <dbReference type="ChEBI" id="CHEBI:132368"/>
        <dbReference type="EC" id="2.4.1.17"/>
    </reaction>
</comment>
<dbReference type="PROSITE" id="PS00375">
    <property type="entry name" value="UDPGT"/>
    <property type="match status" value="1"/>
</dbReference>
<evidence type="ECO:0000256" key="5">
    <source>
        <dbReference type="RuleBase" id="RU362059"/>
    </source>
</evidence>
<dbReference type="InterPro" id="IPR050271">
    <property type="entry name" value="UDP-glycosyltransferase"/>
</dbReference>
<keyword evidence="5" id="KW-0732">Signal</keyword>
<evidence type="ECO:0000256" key="1">
    <source>
        <dbReference type="ARBA" id="ARBA00009995"/>
    </source>
</evidence>
<keyword evidence="3 4" id="KW-0808">Transferase</keyword>
<keyword evidence="2 4" id="KW-0328">Glycosyltransferase</keyword>
<dbReference type="GO" id="GO:0016020">
    <property type="term" value="C:membrane"/>
    <property type="evidence" value="ECO:0007669"/>
    <property type="project" value="UniProtKB-SubCell"/>
</dbReference>
<evidence type="ECO:0000256" key="4">
    <source>
        <dbReference type="RuleBase" id="RU003718"/>
    </source>
</evidence>
<proteinExistence type="inferred from homology"/>
<reference evidence="7" key="1">
    <citation type="submission" date="2025-08" db="UniProtKB">
        <authorList>
            <consortium name="RefSeq"/>
        </authorList>
    </citation>
    <scope>IDENTIFICATION</scope>
</reference>
<name>A0AAJ7CA47_CEPCN</name>
<dbReference type="Gene3D" id="3.40.50.2000">
    <property type="entry name" value="Glycogen Phosphorylase B"/>
    <property type="match status" value="2"/>
</dbReference>
<dbReference type="PANTHER" id="PTHR48043">
    <property type="entry name" value="EG:EG0003.4 PROTEIN-RELATED"/>
    <property type="match status" value="1"/>
</dbReference>
<comment type="similarity">
    <text evidence="1 4">Belongs to the UDP-glycosyltransferase family.</text>
</comment>
<keyword evidence="5" id="KW-1133">Transmembrane helix</keyword>
<dbReference type="Proteomes" id="UP000694920">
    <property type="component" value="Unplaced"/>
</dbReference>
<feature type="signal peptide" evidence="5">
    <location>
        <begin position="1"/>
        <end position="23"/>
    </location>
</feature>
<dbReference type="KEGG" id="ccin:107272472"/>
<dbReference type="InterPro" id="IPR035595">
    <property type="entry name" value="UDP_glycos_trans_CS"/>
</dbReference>
<dbReference type="PANTHER" id="PTHR48043:SF145">
    <property type="entry name" value="FI06409P-RELATED"/>
    <property type="match status" value="1"/>
</dbReference>
<keyword evidence="6" id="KW-1185">Reference proteome</keyword>
<dbReference type="Pfam" id="PF00201">
    <property type="entry name" value="UDPGT"/>
    <property type="match status" value="1"/>
</dbReference>
<evidence type="ECO:0000313" key="7">
    <source>
        <dbReference type="RefSeq" id="XP_015605149.1"/>
    </source>
</evidence>
<gene>
    <name evidence="7" type="primary">LOC107272472</name>
</gene>
<organism evidence="6 7">
    <name type="scientific">Cephus cinctus</name>
    <name type="common">Wheat stem sawfly</name>
    <dbReference type="NCBI Taxonomy" id="211228"/>
    <lineage>
        <taxon>Eukaryota</taxon>
        <taxon>Metazoa</taxon>
        <taxon>Ecdysozoa</taxon>
        <taxon>Arthropoda</taxon>
        <taxon>Hexapoda</taxon>
        <taxon>Insecta</taxon>
        <taxon>Pterygota</taxon>
        <taxon>Neoptera</taxon>
        <taxon>Endopterygota</taxon>
        <taxon>Hymenoptera</taxon>
        <taxon>Cephoidea</taxon>
        <taxon>Cephidae</taxon>
        <taxon>Cephus</taxon>
    </lineage>
</organism>
<comment type="subcellular location">
    <subcellularLocation>
        <location evidence="5">Membrane</location>
        <topology evidence="5">Single-pass membrane protein</topology>
    </subcellularLocation>
</comment>
<evidence type="ECO:0000313" key="6">
    <source>
        <dbReference type="Proteomes" id="UP000694920"/>
    </source>
</evidence>